<keyword evidence="1" id="KW-1133">Transmembrane helix</keyword>
<keyword evidence="3" id="KW-1185">Reference proteome</keyword>
<accession>A0ABS5RH30</accession>
<evidence type="ECO:0000256" key="1">
    <source>
        <dbReference type="SAM" id="Phobius"/>
    </source>
</evidence>
<protein>
    <recommendedName>
        <fullName evidence="4">Membrane protein insertase YidC</fullName>
    </recommendedName>
</protein>
<evidence type="ECO:0008006" key="4">
    <source>
        <dbReference type="Google" id="ProtNLM"/>
    </source>
</evidence>
<dbReference type="Proteomes" id="UP001519535">
    <property type="component" value="Unassembled WGS sequence"/>
</dbReference>
<reference evidence="2 3" key="1">
    <citation type="submission" date="2021-05" db="EMBL/GenBank/DDBJ databases">
        <title>Mycobacterium acidophilum sp. nov., an extremely acid-tolerant member of the genus Mycobacterium.</title>
        <authorList>
            <person name="Xia J."/>
        </authorList>
    </citation>
    <scope>NUCLEOTIDE SEQUENCE [LARGE SCALE GENOMIC DNA]</scope>
    <source>
        <strain evidence="2 3">M1</strain>
    </source>
</reference>
<feature type="transmembrane region" description="Helical" evidence="1">
    <location>
        <begin position="85"/>
        <end position="105"/>
    </location>
</feature>
<dbReference type="RefSeq" id="WP_214092479.1">
    <property type="nucleotide sequence ID" value="NZ_JAHCLR010000012.1"/>
</dbReference>
<keyword evidence="1" id="KW-0472">Membrane</keyword>
<evidence type="ECO:0000313" key="3">
    <source>
        <dbReference type="Proteomes" id="UP001519535"/>
    </source>
</evidence>
<dbReference type="EMBL" id="JAHCLR010000012">
    <property type="protein sequence ID" value="MBS9533605.1"/>
    <property type="molecule type" value="Genomic_DNA"/>
</dbReference>
<sequence length="158" mass="17474">MNWNMFGTNWHLFGDLAAVAFVALLASGTGVYFHVRELRKRTPLPVSEGVGARHKVLTKVRNRTPLTPEELEFVTRVVAEHRKPLAFSIPLAIFSLGIFYVLGSLEQLHGATPSQRTFIGVIPMFSSLNITGQLIRVAKLKKRLPLAADTVPTRAVAE</sequence>
<gene>
    <name evidence="2" type="ORF">KIH27_08405</name>
</gene>
<feature type="transmembrane region" description="Helical" evidence="1">
    <location>
        <begin position="12"/>
        <end position="35"/>
    </location>
</feature>
<proteinExistence type="predicted"/>
<feature type="transmembrane region" description="Helical" evidence="1">
    <location>
        <begin position="117"/>
        <end position="135"/>
    </location>
</feature>
<evidence type="ECO:0000313" key="2">
    <source>
        <dbReference type="EMBL" id="MBS9533605.1"/>
    </source>
</evidence>
<organism evidence="2 3">
    <name type="scientific">Mycolicibacter acidiphilus</name>
    <dbReference type="NCBI Taxonomy" id="2835306"/>
    <lineage>
        <taxon>Bacteria</taxon>
        <taxon>Bacillati</taxon>
        <taxon>Actinomycetota</taxon>
        <taxon>Actinomycetes</taxon>
        <taxon>Mycobacteriales</taxon>
        <taxon>Mycobacteriaceae</taxon>
        <taxon>Mycolicibacter</taxon>
    </lineage>
</organism>
<comment type="caution">
    <text evidence="2">The sequence shown here is derived from an EMBL/GenBank/DDBJ whole genome shotgun (WGS) entry which is preliminary data.</text>
</comment>
<name>A0ABS5RH30_9MYCO</name>
<keyword evidence="1" id="KW-0812">Transmembrane</keyword>